<dbReference type="InterPro" id="IPR052029">
    <property type="entry name" value="PpiD_chaperone"/>
</dbReference>
<organism evidence="11 12">
    <name type="scientific">Phenylobacterium soli</name>
    <dbReference type="NCBI Taxonomy" id="2170551"/>
    <lineage>
        <taxon>Bacteria</taxon>
        <taxon>Pseudomonadati</taxon>
        <taxon>Pseudomonadota</taxon>
        <taxon>Alphaproteobacteria</taxon>
        <taxon>Caulobacterales</taxon>
        <taxon>Caulobacteraceae</taxon>
        <taxon>Phenylobacterium</taxon>
    </lineage>
</organism>
<comment type="subcellular location">
    <subcellularLocation>
        <location evidence="1">Cell membrane</location>
        <topology evidence="1">Single-pass type II membrane protein</topology>
    </subcellularLocation>
</comment>
<evidence type="ECO:0000256" key="1">
    <source>
        <dbReference type="ARBA" id="ARBA00004401"/>
    </source>
</evidence>
<evidence type="ECO:0000259" key="10">
    <source>
        <dbReference type="Pfam" id="PF13145"/>
    </source>
</evidence>
<dbReference type="SUPFAM" id="SSF109998">
    <property type="entry name" value="Triger factor/SurA peptide-binding domain-like"/>
    <property type="match status" value="1"/>
</dbReference>
<dbReference type="InterPro" id="IPR027304">
    <property type="entry name" value="Trigger_fact/SurA_dom_sf"/>
</dbReference>
<proteinExistence type="inferred from homology"/>
<dbReference type="GO" id="GO:0003755">
    <property type="term" value="F:peptidyl-prolyl cis-trans isomerase activity"/>
    <property type="evidence" value="ECO:0007669"/>
    <property type="project" value="InterPro"/>
</dbReference>
<comment type="similarity">
    <text evidence="7">Belongs to the PpiD chaperone family.</text>
</comment>
<dbReference type="GO" id="GO:0005886">
    <property type="term" value="C:plasma membrane"/>
    <property type="evidence" value="ECO:0007669"/>
    <property type="project" value="UniProtKB-SubCell"/>
</dbReference>
<evidence type="ECO:0000256" key="6">
    <source>
        <dbReference type="ARBA" id="ARBA00023186"/>
    </source>
</evidence>
<name>A0A328ALW0_9CAUL</name>
<keyword evidence="12" id="KW-1185">Reference proteome</keyword>
<feature type="domain" description="PpiC" evidence="10">
    <location>
        <begin position="388"/>
        <end position="476"/>
    </location>
</feature>
<evidence type="ECO:0000256" key="2">
    <source>
        <dbReference type="ARBA" id="ARBA00022475"/>
    </source>
</evidence>
<comment type="caution">
    <text evidence="11">The sequence shown here is derived from an EMBL/GenBank/DDBJ whole genome shotgun (WGS) entry which is preliminary data.</text>
</comment>
<dbReference type="OrthoDB" id="9768393at2"/>
<dbReference type="PANTHER" id="PTHR47529:SF1">
    <property type="entry name" value="PERIPLASMIC CHAPERONE PPID"/>
    <property type="match status" value="1"/>
</dbReference>
<keyword evidence="6" id="KW-0143">Chaperone</keyword>
<protein>
    <submittedName>
        <fullName evidence="11">Rotamase</fullName>
    </submittedName>
</protein>
<evidence type="ECO:0000313" key="12">
    <source>
        <dbReference type="Proteomes" id="UP000249254"/>
    </source>
</evidence>
<feature type="transmembrane region" description="Helical" evidence="9">
    <location>
        <begin position="12"/>
        <end position="30"/>
    </location>
</feature>
<keyword evidence="4 9" id="KW-1133">Transmembrane helix</keyword>
<keyword evidence="5 9" id="KW-0472">Membrane</keyword>
<dbReference type="InterPro" id="IPR000297">
    <property type="entry name" value="PPIase_PpiC"/>
</dbReference>
<dbReference type="AlphaFoldDB" id="A0A328ALW0"/>
<keyword evidence="2" id="KW-1003">Cell membrane</keyword>
<evidence type="ECO:0000313" key="11">
    <source>
        <dbReference type="EMBL" id="RAK55345.1"/>
    </source>
</evidence>
<keyword evidence="3 9" id="KW-0812">Transmembrane</keyword>
<reference evidence="12" key="1">
    <citation type="submission" date="2018-05" db="EMBL/GenBank/DDBJ databases">
        <authorList>
            <person name="Li X."/>
        </authorList>
    </citation>
    <scope>NUCLEOTIDE SEQUENCE [LARGE SCALE GENOMIC DNA]</scope>
    <source>
        <strain evidence="12">LX32</strain>
    </source>
</reference>
<feature type="domain" description="PpiC" evidence="10">
    <location>
        <begin position="247"/>
        <end position="364"/>
    </location>
</feature>
<evidence type="ECO:0000256" key="8">
    <source>
        <dbReference type="SAM" id="MobiDB-lite"/>
    </source>
</evidence>
<evidence type="ECO:0000256" key="5">
    <source>
        <dbReference type="ARBA" id="ARBA00023136"/>
    </source>
</evidence>
<evidence type="ECO:0000256" key="3">
    <source>
        <dbReference type="ARBA" id="ARBA00022692"/>
    </source>
</evidence>
<evidence type="ECO:0000256" key="4">
    <source>
        <dbReference type="ARBA" id="ARBA00022989"/>
    </source>
</evidence>
<dbReference type="Pfam" id="PF13145">
    <property type="entry name" value="Rotamase_2"/>
    <property type="match status" value="2"/>
</dbReference>
<dbReference type="EMBL" id="QFYQ01000001">
    <property type="protein sequence ID" value="RAK55345.1"/>
    <property type="molecule type" value="Genomic_DNA"/>
</dbReference>
<feature type="region of interest" description="Disordered" evidence="8">
    <location>
        <begin position="620"/>
        <end position="640"/>
    </location>
</feature>
<evidence type="ECO:0000256" key="7">
    <source>
        <dbReference type="ARBA" id="ARBA00038408"/>
    </source>
</evidence>
<dbReference type="RefSeq" id="WP_111529093.1">
    <property type="nucleotide sequence ID" value="NZ_JBHRSG010000003.1"/>
</dbReference>
<evidence type="ECO:0000256" key="9">
    <source>
        <dbReference type="SAM" id="Phobius"/>
    </source>
</evidence>
<sequence length="640" mass="68417">MLAAIRAFAKTWVAAVLFGILIISFALWGIRDVFRGRISDAVIVAGSRTMNSAQYKREFDQQKSRLEQQYGQPIPTEVASANGLDTQVLQGLATRESFAELLRKIGLQPSDKLVVAEIEKIPAFFDQVSGRFDKKSYAQRLADNGLTVPAFEQMIRDDIAQQHLMMGVASGLAMPRAYTAMAAVYGLENRDVALIQVGPSSVAQPAAPTDEQLTAFMKENAAQLLRPEFRALSVVRFSPDQVQPGPVDEAEVMKRYNFRKDTLSKPETRTVVQIPAKDAAAAAQITARLAKGEAPAAIARSLGVDAITYPQKPQSAIPDRKVAAAAFQMKQGQVQTVQGDLGQAVVRVDQVVPGHEVTLAEIRPALEAEVRKDAATAKVDALSQTYDDAHAKGATLAEAAQKAGVPVISIPPVAKQGLDQQAKPVPGLSQKLLETAFSLPAGGESELVDAGNGEYFAVRVEKVIPPAVPPLAEIKPQLTKAWTMRELAKRMEAKAGELLARVKKGESLDAVAASAGLKVTHLTGLSRQTAAQNPAASQEVLANTFSGKQGDAFSARDKEFGYVVGKIESVKIADATALAQAAEQVRPQMSMAFLRELEEAARDGARAKIKPRIDTDRARAALGLEPAEATKGGAKPGPAK</sequence>
<dbReference type="PANTHER" id="PTHR47529">
    <property type="entry name" value="PEPTIDYL-PROLYL CIS-TRANS ISOMERASE D"/>
    <property type="match status" value="1"/>
</dbReference>
<accession>A0A328ALW0</accession>
<dbReference type="Proteomes" id="UP000249254">
    <property type="component" value="Unassembled WGS sequence"/>
</dbReference>
<gene>
    <name evidence="11" type="ORF">DJ017_12880</name>
</gene>
<dbReference type="Gene3D" id="1.10.4030.10">
    <property type="entry name" value="Porin chaperone SurA, peptide-binding domain"/>
    <property type="match status" value="1"/>
</dbReference>
<dbReference type="Pfam" id="PF13624">
    <property type="entry name" value="SurA_N_3"/>
    <property type="match status" value="1"/>
</dbReference>